<dbReference type="Proteomes" id="UP000008332">
    <property type="component" value="Chromosome"/>
</dbReference>
<dbReference type="HOGENOM" id="CLU_2587387_0_0_4"/>
<sequence>MTSDFTEDFKTLHAAALTLSTKMLAAQHPDQLDFLEHCTKAGAKLLIQIGPLPDCRRVEWVILEREGNRSLFASLGTTSD</sequence>
<keyword evidence="2" id="KW-1185">Reference proteome</keyword>
<dbReference type="KEGG" id="rfr:Rfer_2836"/>
<protein>
    <submittedName>
        <fullName evidence="1">Uncharacterized protein</fullName>
    </submittedName>
</protein>
<dbReference type="AlphaFoldDB" id="Q21UK5"/>
<organism evidence="1 2">
    <name type="scientific">Albidiferax ferrireducens (strain ATCC BAA-621 / DSM 15236 / T118)</name>
    <name type="common">Rhodoferax ferrireducens</name>
    <dbReference type="NCBI Taxonomy" id="338969"/>
    <lineage>
        <taxon>Bacteria</taxon>
        <taxon>Pseudomonadati</taxon>
        <taxon>Pseudomonadota</taxon>
        <taxon>Betaproteobacteria</taxon>
        <taxon>Burkholderiales</taxon>
        <taxon>Comamonadaceae</taxon>
        <taxon>Rhodoferax</taxon>
    </lineage>
</organism>
<reference evidence="2" key="1">
    <citation type="submission" date="2006-02" db="EMBL/GenBank/DDBJ databases">
        <title>Complete sequence of chromosome of Rhodoferax ferrireducens DSM 15236.</title>
        <authorList>
            <person name="Copeland A."/>
            <person name="Lucas S."/>
            <person name="Lapidus A."/>
            <person name="Barry K."/>
            <person name="Detter J.C."/>
            <person name="Glavina del Rio T."/>
            <person name="Hammon N."/>
            <person name="Israni S."/>
            <person name="Pitluck S."/>
            <person name="Brettin T."/>
            <person name="Bruce D."/>
            <person name="Han C."/>
            <person name="Tapia R."/>
            <person name="Gilna P."/>
            <person name="Kiss H."/>
            <person name="Schmutz J."/>
            <person name="Larimer F."/>
            <person name="Land M."/>
            <person name="Kyrpides N."/>
            <person name="Ivanova N."/>
            <person name="Richardson P."/>
        </authorList>
    </citation>
    <scope>NUCLEOTIDE SEQUENCE [LARGE SCALE GENOMIC DNA]</scope>
    <source>
        <strain evidence="2">ATCC BAA-621 / DSM 15236 / T118</strain>
    </source>
</reference>
<accession>Q21UK5</accession>
<evidence type="ECO:0000313" key="2">
    <source>
        <dbReference type="Proteomes" id="UP000008332"/>
    </source>
</evidence>
<dbReference type="STRING" id="338969.Rfer_2836"/>
<evidence type="ECO:0000313" key="1">
    <source>
        <dbReference type="EMBL" id="ABD70548.1"/>
    </source>
</evidence>
<dbReference type="EMBL" id="CP000267">
    <property type="protein sequence ID" value="ABD70548.1"/>
    <property type="molecule type" value="Genomic_DNA"/>
</dbReference>
<gene>
    <name evidence="1" type="ordered locus">Rfer_2836</name>
</gene>
<name>Q21UK5_ALBFT</name>
<proteinExistence type="predicted"/>